<evidence type="ECO:0000256" key="5">
    <source>
        <dbReference type="PROSITE-ProRule" id="PRU00302"/>
    </source>
</evidence>
<dbReference type="InterPro" id="IPR035976">
    <property type="entry name" value="Sushi/SCR/CCP_sf"/>
</dbReference>
<evidence type="ECO:0000256" key="3">
    <source>
        <dbReference type="ARBA" id="ARBA00022729"/>
    </source>
</evidence>
<dbReference type="InterPro" id="IPR000436">
    <property type="entry name" value="Sushi_SCR_CCP_dom"/>
</dbReference>
<comment type="subcellular location">
    <subcellularLocation>
        <location evidence="1">Virion</location>
    </subcellularLocation>
</comment>
<proteinExistence type="predicted"/>
<keyword evidence="4" id="KW-1015">Disulfide bond</keyword>
<dbReference type="Gene3D" id="2.10.70.10">
    <property type="entry name" value="Complement Module, domain 1"/>
    <property type="match status" value="4"/>
</dbReference>
<comment type="caution">
    <text evidence="5">Lacks conserved residue(s) required for the propagation of feature annotation.</text>
</comment>
<feature type="domain" description="Sushi" evidence="7">
    <location>
        <begin position="55"/>
        <end position="116"/>
    </location>
</feature>
<dbReference type="PANTHER" id="PTHR45785:SF2">
    <property type="entry name" value="COMPLEMENT FACTOR H-RELATED"/>
    <property type="match status" value="1"/>
</dbReference>
<feature type="domain" description="Sushi" evidence="7">
    <location>
        <begin position="201"/>
        <end position="263"/>
    </location>
</feature>
<evidence type="ECO:0000256" key="2">
    <source>
        <dbReference type="ARBA" id="ARBA00022659"/>
    </source>
</evidence>
<name>A0A915CP18_9BILA</name>
<dbReference type="PROSITE" id="PS50923">
    <property type="entry name" value="SUSHI"/>
    <property type="match status" value="2"/>
</dbReference>
<evidence type="ECO:0000259" key="7">
    <source>
        <dbReference type="PROSITE" id="PS50923"/>
    </source>
</evidence>
<keyword evidence="8" id="KW-1185">Reference proteome</keyword>
<dbReference type="CDD" id="cd00033">
    <property type="entry name" value="CCP"/>
    <property type="match status" value="2"/>
</dbReference>
<keyword evidence="6" id="KW-1133">Transmembrane helix</keyword>
<keyword evidence="6" id="KW-0812">Transmembrane</keyword>
<dbReference type="Pfam" id="PF00084">
    <property type="entry name" value="Sushi"/>
    <property type="match status" value="2"/>
</dbReference>
<evidence type="ECO:0000313" key="8">
    <source>
        <dbReference type="Proteomes" id="UP000887574"/>
    </source>
</evidence>
<evidence type="ECO:0000256" key="1">
    <source>
        <dbReference type="ARBA" id="ARBA00004328"/>
    </source>
</evidence>
<evidence type="ECO:0000313" key="9">
    <source>
        <dbReference type="WBParaSite" id="jg10673"/>
    </source>
</evidence>
<dbReference type="WBParaSite" id="jg10673">
    <property type="protein sequence ID" value="jg10673"/>
    <property type="gene ID" value="jg10673"/>
</dbReference>
<keyword evidence="3" id="KW-0732">Signal</keyword>
<dbReference type="Proteomes" id="UP000887574">
    <property type="component" value="Unplaced"/>
</dbReference>
<sequence>MSSFSNKSSARFDQNNELDNAAQALILLLAFISSTFATDFQIKSVRQKRQLTSGISCTALTVPNGMVNYLQTNPMSLYAQGTTALLQCNLGFTVTGTTSSICTNGAWSPALGYCTQNLGGITAFPGSTALGFQNTATCLPMLAPLNGRLQYSVNSLTGTYTSGTSVQVMCNTGYTPSGSQTSTCMSVGTTTGSLGGNTGGALCPAAIAPLNGQIQYNGIPSNGLYSSGSSATLICNAGTFVSGSSTSFCSNGLWTPAFGMCTSSSSTGVTGGSSIGFGTGTQCGLFPWLLLWWHSKLLYRQYYWTLLGRASATLMCTAGTPTGTTVAVCQSGQWQPSFFTGCSTTGAFALVVLAPLVLVQVVLALPWLANVLHLYLQCLEALSHIHRWGGQWGPFPQSTIATLQCLNGQMASGSTSASCMNGFWSPASLGPCGSTHSHRNRHRHQQWVKQPGQRPVQHCQQHATSCIMGLVPPLNGRITYSNAATFAPFPTGTVATLVCNAGTTPSGQTTASCMNGMFNPSSLGTCIGSTGFSPSMSMTNSFATNNTTAALATNSNCYDFPLHRMARSAIPSWQSSLPFRLLSHPDVPGVSSFYGQLWNDGLVPSQLSGCGSQALGFDLNARIQVSTNSEK</sequence>
<dbReference type="AlphaFoldDB" id="A0A915CP18"/>
<dbReference type="SUPFAM" id="SSF57535">
    <property type="entry name" value="Complement control module/SCR domain"/>
    <property type="match status" value="4"/>
</dbReference>
<keyword evidence="6" id="KW-0472">Membrane</keyword>
<dbReference type="SMART" id="SM00032">
    <property type="entry name" value="CCP"/>
    <property type="match status" value="6"/>
</dbReference>
<dbReference type="InterPro" id="IPR051503">
    <property type="entry name" value="ComplSys_Reg/VirEntry_Med"/>
</dbReference>
<dbReference type="PANTHER" id="PTHR45785">
    <property type="entry name" value="COMPLEMENT FACTOR H-RELATED"/>
    <property type="match status" value="1"/>
</dbReference>
<feature type="transmembrane region" description="Helical" evidence="6">
    <location>
        <begin position="347"/>
        <end position="369"/>
    </location>
</feature>
<reference evidence="9" key="1">
    <citation type="submission" date="2022-11" db="UniProtKB">
        <authorList>
            <consortium name="WormBaseParasite"/>
        </authorList>
    </citation>
    <scope>IDENTIFICATION</scope>
</reference>
<protein>
    <submittedName>
        <fullName evidence="9">Sushi domain-containing protein</fullName>
    </submittedName>
</protein>
<keyword evidence="2 5" id="KW-0768">Sushi</keyword>
<evidence type="ECO:0000256" key="4">
    <source>
        <dbReference type="ARBA" id="ARBA00023157"/>
    </source>
</evidence>
<evidence type="ECO:0000256" key="6">
    <source>
        <dbReference type="SAM" id="Phobius"/>
    </source>
</evidence>
<accession>A0A915CP18</accession>
<organism evidence="8 9">
    <name type="scientific">Ditylenchus dipsaci</name>
    <dbReference type="NCBI Taxonomy" id="166011"/>
    <lineage>
        <taxon>Eukaryota</taxon>
        <taxon>Metazoa</taxon>
        <taxon>Ecdysozoa</taxon>
        <taxon>Nematoda</taxon>
        <taxon>Chromadorea</taxon>
        <taxon>Rhabditida</taxon>
        <taxon>Tylenchina</taxon>
        <taxon>Tylenchomorpha</taxon>
        <taxon>Sphaerularioidea</taxon>
        <taxon>Anguinidae</taxon>
        <taxon>Anguininae</taxon>
        <taxon>Ditylenchus</taxon>
    </lineage>
</organism>